<evidence type="ECO:0000313" key="3">
    <source>
        <dbReference type="Proteomes" id="UP000256748"/>
    </source>
</evidence>
<comment type="caution">
    <text evidence="2">The sequence shown here is derived from an EMBL/GenBank/DDBJ whole genome shotgun (WGS) entry which is preliminary data.</text>
</comment>
<organism evidence="2 3">
    <name type="scientific">Rhizobium leguminosarum bv. trifolii</name>
    <dbReference type="NCBI Taxonomy" id="386"/>
    <lineage>
        <taxon>Bacteria</taxon>
        <taxon>Pseudomonadati</taxon>
        <taxon>Pseudomonadota</taxon>
        <taxon>Alphaproteobacteria</taxon>
        <taxon>Hyphomicrobiales</taxon>
        <taxon>Rhizobiaceae</taxon>
        <taxon>Rhizobium/Agrobacterium group</taxon>
        <taxon>Rhizobium</taxon>
    </lineage>
</organism>
<protein>
    <submittedName>
        <fullName evidence="2">GNAT family N-acetyltransferase</fullName>
    </submittedName>
</protein>
<dbReference type="RefSeq" id="WP_116272074.1">
    <property type="nucleotide sequence ID" value="NZ_KZ859521.1"/>
</dbReference>
<dbReference type="Gene3D" id="3.40.630.30">
    <property type="match status" value="1"/>
</dbReference>
<dbReference type="CDD" id="cd04301">
    <property type="entry name" value="NAT_SF"/>
    <property type="match status" value="1"/>
</dbReference>
<proteinExistence type="predicted"/>
<dbReference type="Pfam" id="PF13527">
    <property type="entry name" value="Acetyltransf_9"/>
    <property type="match status" value="1"/>
</dbReference>
<dbReference type="AlphaFoldDB" id="A0A3E1BZ14"/>
<dbReference type="PROSITE" id="PS51186">
    <property type="entry name" value="GNAT"/>
    <property type="match status" value="1"/>
</dbReference>
<dbReference type="EMBL" id="NAOO01000001">
    <property type="protein sequence ID" value="RFC01021.1"/>
    <property type="molecule type" value="Genomic_DNA"/>
</dbReference>
<dbReference type="InterPro" id="IPR016181">
    <property type="entry name" value="Acyl_CoA_acyltransferase"/>
</dbReference>
<dbReference type="GO" id="GO:0016747">
    <property type="term" value="F:acyltransferase activity, transferring groups other than amino-acyl groups"/>
    <property type="evidence" value="ECO:0007669"/>
    <property type="project" value="InterPro"/>
</dbReference>
<accession>A0A3E1BZ14</accession>
<evidence type="ECO:0000313" key="2">
    <source>
        <dbReference type="EMBL" id="RFC01021.1"/>
    </source>
</evidence>
<dbReference type="Proteomes" id="UP000256748">
    <property type="component" value="Unassembled WGS sequence"/>
</dbReference>
<gene>
    <name evidence="2" type="ORF">B5K10_01465</name>
</gene>
<dbReference type="SUPFAM" id="SSF55729">
    <property type="entry name" value="Acyl-CoA N-acyltransferases (Nat)"/>
    <property type="match status" value="1"/>
</dbReference>
<dbReference type="InterPro" id="IPR000182">
    <property type="entry name" value="GNAT_dom"/>
</dbReference>
<sequence length="299" mass="32184">MTKRPDSAGLFFRQDYFGDSAGWAALVHLLQDIFGIDIGPLQQFGGPDPSSMPFGWFDAEGGLAANISAFALPFVLNGRIVHAAGLQSGAVRPAWRGRGLYRDLTVKALDWCERQGFEAVILYTDKPSLYEPYGFRAIPQHRYEGAAPDPSIFSGPARLLAPTDADDLALLQSLLQARSPVSTSLSVTANAAMFLINTQLDPDVRVSFLEDRQAAIAWKMDEAGRFRLLDVVAAEIPSLAAILGGLDIAAAAVEVLFRPDKLGWAGAPQPVESGTVLMLRGLGNEAPHFPAMLSPMADF</sequence>
<feature type="domain" description="N-acetyltransferase" evidence="1">
    <location>
        <begin position="20"/>
        <end position="162"/>
    </location>
</feature>
<evidence type="ECO:0000259" key="1">
    <source>
        <dbReference type="PROSITE" id="PS51186"/>
    </source>
</evidence>
<reference evidence="2 3" key="1">
    <citation type="submission" date="2017-03" db="EMBL/GenBank/DDBJ databases">
        <title>Genome analysis of Rhizobial strains effectives or ineffectives for nitrogen fixation isolated from bean seeds.</title>
        <authorList>
            <person name="Peralta H."/>
            <person name="Aguilar-Vera A."/>
            <person name="Mora Y."/>
            <person name="Vargas-Lagunas C."/>
            <person name="Girard L."/>
            <person name="Mora J."/>
        </authorList>
    </citation>
    <scope>NUCLEOTIDE SEQUENCE [LARGE SCALE GENOMIC DNA]</scope>
    <source>
        <strain evidence="2 3">CCGM5</strain>
    </source>
</reference>
<keyword evidence="2" id="KW-0808">Transferase</keyword>
<name>A0A3E1BZ14_RHILT</name>